<reference evidence="2 3" key="1">
    <citation type="submission" date="2017-08" db="EMBL/GenBank/DDBJ databases">
        <title>Halomonas alkalisoli sp. nov., isolated from saline alkaline soil.</title>
        <authorList>
            <person name="Wang D."/>
            <person name="Zhang G."/>
        </authorList>
    </citation>
    <scope>NUCLEOTIDE SEQUENCE [LARGE SCALE GENOMIC DNA]</scope>
    <source>
        <strain evidence="2 3">WRN001</strain>
    </source>
</reference>
<sequence>MKHVSVTLAAAAIAVTSSVAADGLSHLPLLADIVPDAVAISPHVPQMGTHWAEPANLPLGPIYCEIEGRIVCVEYMFLASELADGVNWKKIPTGIQTPPLTHIDMDYKPDGVGPFQEPLYQIHFYFADTDVLAAH</sequence>
<dbReference type="OrthoDB" id="2867208at2"/>
<organism evidence="2 3">
    <name type="scientific">Halomonas salipaludis</name>
    <dbReference type="NCBI Taxonomy" id="2032625"/>
    <lineage>
        <taxon>Bacteria</taxon>
        <taxon>Pseudomonadati</taxon>
        <taxon>Pseudomonadota</taxon>
        <taxon>Gammaproteobacteria</taxon>
        <taxon>Oceanospirillales</taxon>
        <taxon>Halomonadaceae</taxon>
        <taxon>Halomonas</taxon>
    </lineage>
</organism>
<proteinExistence type="predicted"/>
<protein>
    <submittedName>
        <fullName evidence="2">Uncharacterized protein</fullName>
    </submittedName>
</protein>
<dbReference type="Proteomes" id="UP000217771">
    <property type="component" value="Unassembled WGS sequence"/>
</dbReference>
<comment type="caution">
    <text evidence="2">The sequence shown here is derived from an EMBL/GenBank/DDBJ whole genome shotgun (WGS) entry which is preliminary data.</text>
</comment>
<accession>A0A2A2F0C1</accession>
<feature type="signal peptide" evidence="1">
    <location>
        <begin position="1"/>
        <end position="20"/>
    </location>
</feature>
<keyword evidence="3" id="KW-1185">Reference proteome</keyword>
<dbReference type="EMBL" id="NSKB01000002">
    <property type="protein sequence ID" value="PAU78388.1"/>
    <property type="molecule type" value="Genomic_DNA"/>
</dbReference>
<evidence type="ECO:0000313" key="2">
    <source>
        <dbReference type="EMBL" id="PAU78388.1"/>
    </source>
</evidence>
<evidence type="ECO:0000256" key="1">
    <source>
        <dbReference type="SAM" id="SignalP"/>
    </source>
</evidence>
<gene>
    <name evidence="2" type="ORF">CK498_06695</name>
</gene>
<evidence type="ECO:0000313" key="3">
    <source>
        <dbReference type="Proteomes" id="UP000217771"/>
    </source>
</evidence>
<feature type="chain" id="PRO_5013081612" evidence="1">
    <location>
        <begin position="21"/>
        <end position="135"/>
    </location>
</feature>
<keyword evidence="1" id="KW-0732">Signal</keyword>
<dbReference type="AlphaFoldDB" id="A0A2A2F0C1"/>
<dbReference type="RefSeq" id="WP_095620061.1">
    <property type="nucleotide sequence ID" value="NZ_NSKB01000002.1"/>
</dbReference>
<dbReference type="Gene3D" id="3.30.200.270">
    <property type="match status" value="1"/>
</dbReference>
<name>A0A2A2F0C1_9GAMM</name>